<evidence type="ECO:0000313" key="2">
    <source>
        <dbReference type="EMBL" id="KKL25060.1"/>
    </source>
</evidence>
<reference evidence="2" key="1">
    <citation type="journal article" date="2015" name="Nature">
        <title>Complex archaea that bridge the gap between prokaryotes and eukaryotes.</title>
        <authorList>
            <person name="Spang A."/>
            <person name="Saw J.H."/>
            <person name="Jorgensen S.L."/>
            <person name="Zaremba-Niedzwiedzka K."/>
            <person name="Martijn J."/>
            <person name="Lind A.E."/>
            <person name="van Eijk R."/>
            <person name="Schleper C."/>
            <person name="Guy L."/>
            <person name="Ettema T.J."/>
        </authorList>
    </citation>
    <scope>NUCLEOTIDE SEQUENCE</scope>
</reference>
<accession>A0A0F9BT38</accession>
<dbReference type="EMBL" id="LAZR01036358">
    <property type="protein sequence ID" value="KKL25060.1"/>
    <property type="molecule type" value="Genomic_DNA"/>
</dbReference>
<proteinExistence type="predicted"/>
<name>A0A0F9BT38_9ZZZZ</name>
<sequence length="174" mass="19535">MMALSLHRMGLERVLRSDMVNTTCGKITGAFDANVEARGRLAHGTYYAYKTMQAPPISGNQNRRKGRIIMARYVPAWRWRTFLVPAHNALPLTVSDTETKAPTPYVDLNTVTMIQTVLKSENTPPNPVSWPVSKPVSRRGNNPHFWSRRASSPGDQPERVQKPRPPAPFAQSKD</sequence>
<comment type="caution">
    <text evidence="2">The sequence shown here is derived from an EMBL/GenBank/DDBJ whole genome shotgun (WGS) entry which is preliminary data.</text>
</comment>
<gene>
    <name evidence="2" type="ORF">LCGC14_2409090</name>
</gene>
<protein>
    <submittedName>
        <fullName evidence="2">Uncharacterized protein</fullName>
    </submittedName>
</protein>
<feature type="region of interest" description="Disordered" evidence="1">
    <location>
        <begin position="119"/>
        <end position="174"/>
    </location>
</feature>
<evidence type="ECO:0000256" key="1">
    <source>
        <dbReference type="SAM" id="MobiDB-lite"/>
    </source>
</evidence>
<organism evidence="2">
    <name type="scientific">marine sediment metagenome</name>
    <dbReference type="NCBI Taxonomy" id="412755"/>
    <lineage>
        <taxon>unclassified sequences</taxon>
        <taxon>metagenomes</taxon>
        <taxon>ecological metagenomes</taxon>
    </lineage>
</organism>
<dbReference type="AlphaFoldDB" id="A0A0F9BT38"/>